<dbReference type="AlphaFoldDB" id="A0A0E9SAR1"/>
<protein>
    <submittedName>
        <fullName evidence="1">Uncharacterized protein</fullName>
    </submittedName>
</protein>
<organism evidence="1">
    <name type="scientific">Anguilla anguilla</name>
    <name type="common">European freshwater eel</name>
    <name type="synonym">Muraena anguilla</name>
    <dbReference type="NCBI Taxonomy" id="7936"/>
    <lineage>
        <taxon>Eukaryota</taxon>
        <taxon>Metazoa</taxon>
        <taxon>Chordata</taxon>
        <taxon>Craniata</taxon>
        <taxon>Vertebrata</taxon>
        <taxon>Euteleostomi</taxon>
        <taxon>Actinopterygii</taxon>
        <taxon>Neopterygii</taxon>
        <taxon>Teleostei</taxon>
        <taxon>Anguilliformes</taxon>
        <taxon>Anguillidae</taxon>
        <taxon>Anguilla</taxon>
    </lineage>
</organism>
<reference evidence="1" key="1">
    <citation type="submission" date="2014-11" db="EMBL/GenBank/DDBJ databases">
        <authorList>
            <person name="Amaro Gonzalez C."/>
        </authorList>
    </citation>
    <scope>NUCLEOTIDE SEQUENCE</scope>
</reference>
<evidence type="ECO:0000313" key="1">
    <source>
        <dbReference type="EMBL" id="JAH38297.1"/>
    </source>
</evidence>
<reference evidence="1" key="2">
    <citation type="journal article" date="2015" name="Fish Shellfish Immunol.">
        <title>Early steps in the European eel (Anguilla anguilla)-Vibrio vulnificus interaction in the gills: Role of the RtxA13 toxin.</title>
        <authorList>
            <person name="Callol A."/>
            <person name="Pajuelo D."/>
            <person name="Ebbesson L."/>
            <person name="Teles M."/>
            <person name="MacKenzie S."/>
            <person name="Amaro C."/>
        </authorList>
    </citation>
    <scope>NUCLEOTIDE SEQUENCE</scope>
</reference>
<dbReference type="EMBL" id="GBXM01070280">
    <property type="protein sequence ID" value="JAH38297.1"/>
    <property type="molecule type" value="Transcribed_RNA"/>
</dbReference>
<sequence>MLLLCTYVVHGNYTIHCVRKSMKLHLHSVLLFVNYHCLMRLH</sequence>
<name>A0A0E9SAR1_ANGAN</name>
<proteinExistence type="predicted"/>
<accession>A0A0E9SAR1</accession>